<dbReference type="PROSITE" id="PS50157">
    <property type="entry name" value="ZINC_FINGER_C2H2_2"/>
    <property type="match status" value="8"/>
</dbReference>
<dbReference type="GO" id="GO:0048699">
    <property type="term" value="P:generation of neurons"/>
    <property type="evidence" value="ECO:0007669"/>
    <property type="project" value="UniProtKB-ARBA"/>
</dbReference>
<evidence type="ECO:0000256" key="8">
    <source>
        <dbReference type="ARBA" id="ARBA00023125"/>
    </source>
</evidence>
<keyword evidence="5 14" id="KW-0863">Zinc-finger</keyword>
<evidence type="ECO:0000256" key="4">
    <source>
        <dbReference type="ARBA" id="ARBA00022737"/>
    </source>
</evidence>
<dbReference type="PANTHER" id="PTHR23233">
    <property type="entry name" value="SAL-LIKE PROTEIN"/>
    <property type="match status" value="1"/>
</dbReference>
<feature type="region of interest" description="Disordered" evidence="15">
    <location>
        <begin position="160"/>
        <end position="226"/>
    </location>
</feature>
<evidence type="ECO:0000256" key="1">
    <source>
        <dbReference type="ARBA" id="ARBA00004123"/>
    </source>
</evidence>
<evidence type="ECO:0000256" key="7">
    <source>
        <dbReference type="ARBA" id="ARBA00023015"/>
    </source>
</evidence>
<dbReference type="AlphaFoldDB" id="A0A433TZJ6"/>
<comment type="subcellular location">
    <subcellularLocation>
        <location evidence="1">Nucleus</location>
    </subcellularLocation>
</comment>
<feature type="compositionally biased region" description="Polar residues" evidence="15">
    <location>
        <begin position="497"/>
        <end position="546"/>
    </location>
</feature>
<dbReference type="PROSITE" id="PS00028">
    <property type="entry name" value="ZINC_FINGER_C2H2_1"/>
    <property type="match status" value="8"/>
</dbReference>
<dbReference type="FunFam" id="3.30.160.60:FF:000215">
    <property type="entry name" value="Spalt-like transcription factor 3"/>
    <property type="match status" value="1"/>
</dbReference>
<feature type="domain" description="C2H2-type" evidence="16">
    <location>
        <begin position="573"/>
        <end position="600"/>
    </location>
</feature>
<dbReference type="Pfam" id="PF12874">
    <property type="entry name" value="zf-met"/>
    <property type="match status" value="1"/>
</dbReference>
<feature type="region of interest" description="Disordered" evidence="15">
    <location>
        <begin position="25"/>
        <end position="50"/>
    </location>
</feature>
<feature type="region of interest" description="Disordered" evidence="15">
    <location>
        <begin position="448"/>
        <end position="571"/>
    </location>
</feature>
<dbReference type="InterPro" id="IPR051565">
    <property type="entry name" value="Sal_C2H2-zinc-finger"/>
</dbReference>
<reference evidence="17 18" key="1">
    <citation type="submission" date="2019-01" db="EMBL/GenBank/DDBJ databases">
        <title>A draft genome assembly of the solar-powered sea slug Elysia chlorotica.</title>
        <authorList>
            <person name="Cai H."/>
            <person name="Li Q."/>
            <person name="Fang X."/>
            <person name="Li J."/>
            <person name="Curtis N.E."/>
            <person name="Altenburger A."/>
            <person name="Shibata T."/>
            <person name="Feng M."/>
            <person name="Maeda T."/>
            <person name="Schwartz J.A."/>
            <person name="Shigenobu S."/>
            <person name="Lundholm N."/>
            <person name="Nishiyama T."/>
            <person name="Yang H."/>
            <person name="Hasebe M."/>
            <person name="Li S."/>
            <person name="Pierce S.K."/>
            <person name="Wang J."/>
        </authorList>
    </citation>
    <scope>NUCLEOTIDE SEQUENCE [LARGE SCALE GENOMIC DNA]</scope>
    <source>
        <strain evidence="17">EC2010</strain>
        <tissue evidence="17">Whole organism of an adult</tissue>
    </source>
</reference>
<comment type="function">
    <text evidence="12">Required for the establishment of the posterior-most head and the anterior-most tail segments of the embryo. Probably function as a transcriptional regulator. Could repress the transcription of the tsh gene.</text>
</comment>
<dbReference type="FunFam" id="3.30.160.60:FF:000291">
    <property type="entry name" value="Spalt-like transcription factor 4"/>
    <property type="match status" value="2"/>
</dbReference>
<evidence type="ECO:0000256" key="13">
    <source>
        <dbReference type="ARBA" id="ARBA00071947"/>
    </source>
</evidence>
<gene>
    <name evidence="17" type="ORF">EGW08_005235</name>
</gene>
<dbReference type="GO" id="GO:0009791">
    <property type="term" value="P:post-embryonic development"/>
    <property type="evidence" value="ECO:0007669"/>
    <property type="project" value="UniProtKB-ARBA"/>
</dbReference>
<dbReference type="FunFam" id="3.30.160.60:FF:000130">
    <property type="entry name" value="Spalt-like transcription factor 4"/>
    <property type="match status" value="1"/>
</dbReference>
<keyword evidence="8" id="KW-0238">DNA-binding</keyword>
<evidence type="ECO:0000259" key="16">
    <source>
        <dbReference type="PROSITE" id="PS50157"/>
    </source>
</evidence>
<keyword evidence="3" id="KW-0479">Metal-binding</keyword>
<proteinExistence type="inferred from homology"/>
<dbReference type="GO" id="GO:0061061">
    <property type="term" value="P:muscle structure development"/>
    <property type="evidence" value="ECO:0007669"/>
    <property type="project" value="UniProtKB-ARBA"/>
</dbReference>
<protein>
    <recommendedName>
        <fullName evidence="13">Homeotic protein spalt-major</fullName>
    </recommendedName>
</protein>
<evidence type="ECO:0000256" key="3">
    <source>
        <dbReference type="ARBA" id="ARBA00022723"/>
    </source>
</evidence>
<feature type="compositionally biased region" description="Basic and acidic residues" evidence="15">
    <location>
        <begin position="25"/>
        <end position="49"/>
    </location>
</feature>
<dbReference type="STRING" id="188477.A0A433TZJ6"/>
<dbReference type="GO" id="GO:0001708">
    <property type="term" value="P:cell fate specification"/>
    <property type="evidence" value="ECO:0007669"/>
    <property type="project" value="UniProtKB-ARBA"/>
</dbReference>
<dbReference type="GO" id="GO:0005634">
    <property type="term" value="C:nucleus"/>
    <property type="evidence" value="ECO:0007669"/>
    <property type="project" value="UniProtKB-SubCell"/>
</dbReference>
<dbReference type="GO" id="GO:0000978">
    <property type="term" value="F:RNA polymerase II cis-regulatory region sequence-specific DNA binding"/>
    <property type="evidence" value="ECO:0007669"/>
    <property type="project" value="TreeGrafter"/>
</dbReference>
<evidence type="ECO:0000256" key="15">
    <source>
        <dbReference type="SAM" id="MobiDB-lite"/>
    </source>
</evidence>
<evidence type="ECO:0000256" key="12">
    <source>
        <dbReference type="ARBA" id="ARBA00056983"/>
    </source>
</evidence>
<dbReference type="InterPro" id="IPR013087">
    <property type="entry name" value="Znf_C2H2_type"/>
</dbReference>
<evidence type="ECO:0000313" key="18">
    <source>
        <dbReference type="Proteomes" id="UP000271974"/>
    </source>
</evidence>
<accession>A0A433TZJ6</accession>
<keyword evidence="6" id="KW-0862">Zinc</keyword>
<dbReference type="InterPro" id="IPR036236">
    <property type="entry name" value="Znf_C2H2_sf"/>
</dbReference>
<name>A0A433TZJ6_ELYCH</name>
<dbReference type="Proteomes" id="UP000271974">
    <property type="component" value="Unassembled WGS sequence"/>
</dbReference>
<dbReference type="FunFam" id="3.30.160.60:FF:002381">
    <property type="entry name" value="Putative spalt protein"/>
    <property type="match status" value="1"/>
</dbReference>
<evidence type="ECO:0000256" key="5">
    <source>
        <dbReference type="ARBA" id="ARBA00022771"/>
    </source>
</evidence>
<feature type="domain" description="C2H2-type" evidence="16">
    <location>
        <begin position="342"/>
        <end position="369"/>
    </location>
</feature>
<feature type="compositionally biased region" description="Pro residues" evidence="15">
    <location>
        <begin position="198"/>
        <end position="215"/>
    </location>
</feature>
<dbReference type="SUPFAM" id="SSF57667">
    <property type="entry name" value="beta-beta-alpha zinc fingers"/>
    <property type="match status" value="4"/>
</dbReference>
<comment type="caution">
    <text evidence="17">The sequence shown here is derived from an EMBL/GenBank/DDBJ whole genome shotgun (WGS) entry which is preliminary data.</text>
</comment>
<dbReference type="Gene3D" id="3.30.160.60">
    <property type="entry name" value="Classic Zinc Finger"/>
    <property type="match status" value="6"/>
</dbReference>
<dbReference type="PANTHER" id="PTHR23233:SF84">
    <property type="entry name" value="FI23031P1"/>
    <property type="match status" value="1"/>
</dbReference>
<keyword evidence="10" id="KW-0539">Nucleus</keyword>
<feature type="domain" description="C2H2-type" evidence="16">
    <location>
        <begin position="131"/>
        <end position="158"/>
    </location>
</feature>
<organism evidence="17 18">
    <name type="scientific">Elysia chlorotica</name>
    <name type="common">Eastern emerald elysia</name>
    <name type="synonym">Sea slug</name>
    <dbReference type="NCBI Taxonomy" id="188477"/>
    <lineage>
        <taxon>Eukaryota</taxon>
        <taxon>Metazoa</taxon>
        <taxon>Spiralia</taxon>
        <taxon>Lophotrochozoa</taxon>
        <taxon>Mollusca</taxon>
        <taxon>Gastropoda</taxon>
        <taxon>Heterobranchia</taxon>
        <taxon>Euthyneura</taxon>
        <taxon>Panpulmonata</taxon>
        <taxon>Sacoglossa</taxon>
        <taxon>Placobranchoidea</taxon>
        <taxon>Plakobranchidae</taxon>
        <taxon>Elysia</taxon>
    </lineage>
</organism>
<keyword evidence="4" id="KW-0677">Repeat</keyword>
<dbReference type="Pfam" id="PF00096">
    <property type="entry name" value="zf-C2H2"/>
    <property type="match status" value="4"/>
</dbReference>
<dbReference type="GO" id="GO:0048513">
    <property type="term" value="P:animal organ development"/>
    <property type="evidence" value="ECO:0007669"/>
    <property type="project" value="UniProtKB-ARBA"/>
</dbReference>
<keyword evidence="7" id="KW-0805">Transcription regulation</keyword>
<feature type="non-terminal residue" evidence="17">
    <location>
        <position position="703"/>
    </location>
</feature>
<feature type="domain" description="C2H2-type" evidence="16">
    <location>
        <begin position="64"/>
        <end position="91"/>
    </location>
</feature>
<keyword evidence="9" id="KW-0804">Transcription</keyword>
<dbReference type="GO" id="GO:0008270">
    <property type="term" value="F:zinc ion binding"/>
    <property type="evidence" value="ECO:0007669"/>
    <property type="project" value="UniProtKB-KW"/>
</dbReference>
<dbReference type="OrthoDB" id="9998363at2759"/>
<evidence type="ECO:0000256" key="2">
    <source>
        <dbReference type="ARBA" id="ARBA00022473"/>
    </source>
</evidence>
<evidence type="ECO:0000313" key="17">
    <source>
        <dbReference type="EMBL" id="RUS86997.1"/>
    </source>
</evidence>
<evidence type="ECO:0000256" key="10">
    <source>
        <dbReference type="ARBA" id="ARBA00023242"/>
    </source>
</evidence>
<dbReference type="FunFam" id="3.30.160.60:FF:000025">
    <property type="entry name" value="Spalt-like transcription factor 1"/>
    <property type="match status" value="1"/>
</dbReference>
<feature type="domain" description="C2H2-type" evidence="16">
    <location>
        <begin position="103"/>
        <end position="130"/>
    </location>
</feature>
<feature type="domain" description="C2H2-type" evidence="16">
    <location>
        <begin position="601"/>
        <end position="628"/>
    </location>
</feature>
<evidence type="ECO:0000256" key="11">
    <source>
        <dbReference type="ARBA" id="ARBA00038474"/>
    </source>
</evidence>
<dbReference type="EMBL" id="RQTK01000122">
    <property type="protein sequence ID" value="RUS86997.1"/>
    <property type="molecule type" value="Genomic_DNA"/>
</dbReference>
<evidence type="ECO:0000256" key="9">
    <source>
        <dbReference type="ARBA" id="ARBA00023163"/>
    </source>
</evidence>
<dbReference type="SMART" id="SM00355">
    <property type="entry name" value="ZnF_C2H2"/>
    <property type="match status" value="8"/>
</dbReference>
<dbReference type="GO" id="GO:0048646">
    <property type="term" value="P:anatomical structure formation involved in morphogenesis"/>
    <property type="evidence" value="ECO:0007669"/>
    <property type="project" value="UniProtKB-ARBA"/>
</dbReference>
<evidence type="ECO:0000256" key="14">
    <source>
        <dbReference type="PROSITE-ProRule" id="PRU00042"/>
    </source>
</evidence>
<feature type="domain" description="C2H2-type" evidence="16">
    <location>
        <begin position="310"/>
        <end position="337"/>
    </location>
</feature>
<dbReference type="GO" id="GO:0000981">
    <property type="term" value="F:DNA-binding transcription factor activity, RNA polymerase II-specific"/>
    <property type="evidence" value="ECO:0007669"/>
    <property type="project" value="TreeGrafter"/>
</dbReference>
<keyword evidence="2" id="KW-0217">Developmental protein</keyword>
<sequence>MFSSPSSRRARRDFRALEIAAERERVRKEGKSGRKEGVSGRKEREKGGVLERSQYASDDPFFKHKCRFCHKVFGSDSALQIHVRSHTVLERSQYASDDPFFKHKCRFCHKVFGSDSALQIHVRSHTGERPFKCNICGNRFSTKGNLKVHFERHKAKYPHVKMDATPVPEHLDRQPHLMPGYPPTPIPHPAHGHGSSPAPRPLPLPGPAPSAPAHPSPAAGLPHDGRRPRRHALALAVPQLDPADQDDRPVGELEQYMEIERSETSKLEALVKNIEQKITDPNQCVVCHRVLSCKSALQMHYRIHTGERPFKCKICGRSFTTKGNLKTHMGVHRAKPALRMMHQCPVCHKQFTNVLVLQQHIRAHTGGGHHSILPHLPLIPGHPHHLGWNPHRPSPFSFHRQHPYLGPFPTQRPEHSVLDLAKHFGNPRTVSPTGRPHMVEADIKRELFPPSEDRAKMASPQNQTDRPEGDGQPRGESSPDTATDHRRQDKGYGQLPPRSNSAFPSPGMSTPLSMQTSEGQDLGQHTVSPKSEGFESSNDPAMSASSGRGFDSPPANSSGLPSTPKARSNGLKHQCMTCMKPFSSASALQIHTRTHTGDKPFKCTVCSKAFTTRGNLKVHMGTHMWNNSPSRRGRRMSIEPPFLLPPHLKDVNPFLPGGFPVRPHHPDFFPYQFPPLPMMTSPASKMNEMSVIQSLGGGLPPLP</sequence>
<feature type="domain" description="C2H2-type" evidence="16">
    <location>
        <begin position="282"/>
        <end position="309"/>
    </location>
</feature>
<comment type="similarity">
    <text evidence="11">Belongs to the sal C2H2-type zinc-finger protein family.</text>
</comment>
<keyword evidence="18" id="KW-1185">Reference proteome</keyword>
<evidence type="ECO:0000256" key="6">
    <source>
        <dbReference type="ARBA" id="ARBA00022833"/>
    </source>
</evidence>